<dbReference type="eggNOG" id="ENOG5031J4R">
    <property type="taxonomic scope" value="Bacteria"/>
</dbReference>
<protein>
    <submittedName>
        <fullName evidence="3">Uncharacterized protein</fullName>
    </submittedName>
</protein>
<dbReference type="KEGG" id="crd:CRES_0080"/>
<reference evidence="3 4" key="1">
    <citation type="journal article" date="2012" name="BMC Genomics">
        <title>Complete genome sequence, lifestyle, and multi-drug resistance of the human pathogen Corynebacterium resistens DSM 45100 isolated from blood samples of a leukemia patient.</title>
        <authorList>
            <person name="Schroder J."/>
            <person name="Maus I."/>
            <person name="Meyer K."/>
            <person name="Wordemann S."/>
            <person name="Blom J."/>
            <person name="Jaenicke S."/>
            <person name="Schneider J."/>
            <person name="Trost E."/>
            <person name="Tauch A."/>
        </authorList>
    </citation>
    <scope>NUCLEOTIDE SEQUENCE [LARGE SCALE GENOMIC DNA]</scope>
    <source>
        <strain evidence="4">DSM 45100 / JCM 12819 / CCUG 50093 / GTC 2026 / SICGH 158</strain>
    </source>
</reference>
<feature type="region of interest" description="Disordered" evidence="1">
    <location>
        <begin position="265"/>
        <end position="293"/>
    </location>
</feature>
<feature type="transmembrane region" description="Helical" evidence="2">
    <location>
        <begin position="96"/>
        <end position="117"/>
    </location>
</feature>
<keyword evidence="2" id="KW-1133">Transmembrane helix</keyword>
<evidence type="ECO:0000256" key="1">
    <source>
        <dbReference type="SAM" id="MobiDB-lite"/>
    </source>
</evidence>
<keyword evidence="4" id="KW-1185">Reference proteome</keyword>
<feature type="region of interest" description="Disordered" evidence="1">
    <location>
        <begin position="1"/>
        <end position="89"/>
    </location>
</feature>
<feature type="compositionally biased region" description="Low complexity" evidence="1">
    <location>
        <begin position="146"/>
        <end position="167"/>
    </location>
</feature>
<evidence type="ECO:0000313" key="3">
    <source>
        <dbReference type="EMBL" id="AEI08443.1"/>
    </source>
</evidence>
<feature type="compositionally biased region" description="Polar residues" evidence="1">
    <location>
        <begin position="21"/>
        <end position="39"/>
    </location>
</feature>
<accession>F8E0R8</accession>
<feature type="region of interest" description="Disordered" evidence="1">
    <location>
        <begin position="120"/>
        <end position="176"/>
    </location>
</feature>
<dbReference type="STRING" id="662755.CRES_0080"/>
<dbReference type="EMBL" id="CP002857">
    <property type="protein sequence ID" value="AEI08443.1"/>
    <property type="molecule type" value="Genomic_DNA"/>
</dbReference>
<dbReference type="AlphaFoldDB" id="F8E0R8"/>
<evidence type="ECO:0000256" key="2">
    <source>
        <dbReference type="SAM" id="Phobius"/>
    </source>
</evidence>
<dbReference type="Proteomes" id="UP000000492">
    <property type="component" value="Chromosome"/>
</dbReference>
<sequence length="389" mass="40543">MRPRPRHSWRLGGADYDVVNKNPNNQWGENNEPNDQWGSGNARGNAHNDQWGSPAPASGNSPSTSAAPATPATPAAPAAPAAPATPAAGKSSKSRIVLAALAVLALVGIAAGGWHFAQRDDSNEKSVTADEAADKKDAKDSKDSKAGAPTTKSAEESSAAQTSTEEAAAQDKGPCDPTLVAPNVARTSTLFCDGQWMLAGAYGTDALGLYYWTGDEWGSYETDGNHRTGSQGRCYSYGKLKDANAPTHLLDLLDNKTMLCEDAARMDSDTDSTPRLSQPRKPPADENRGSGRFSSVQCDGRYVVIVDSVLVYPGQDPSPFVNASLVANPGAKATSPGACGSLRASVDGADVYPVYRDYGSDRAGACAAEARGEGNARKLQSAADYSSPC</sequence>
<feature type="compositionally biased region" description="Basic and acidic residues" evidence="1">
    <location>
        <begin position="120"/>
        <end position="145"/>
    </location>
</feature>
<evidence type="ECO:0000313" key="4">
    <source>
        <dbReference type="Proteomes" id="UP000000492"/>
    </source>
</evidence>
<proteinExistence type="predicted"/>
<keyword evidence="2" id="KW-0472">Membrane</keyword>
<organism evidence="3 4">
    <name type="scientific">Corynebacterium resistens (strain DSM 45100 / JCM 12819 / GTC 2026 / SICGH 158)</name>
    <dbReference type="NCBI Taxonomy" id="662755"/>
    <lineage>
        <taxon>Bacteria</taxon>
        <taxon>Bacillati</taxon>
        <taxon>Actinomycetota</taxon>
        <taxon>Actinomycetes</taxon>
        <taxon>Mycobacteriales</taxon>
        <taxon>Corynebacteriaceae</taxon>
        <taxon>Corynebacterium</taxon>
    </lineage>
</organism>
<dbReference type="HOGENOM" id="CLU_059712_0_0_11"/>
<feature type="compositionally biased region" description="Low complexity" evidence="1">
    <location>
        <begin position="53"/>
        <end position="89"/>
    </location>
</feature>
<keyword evidence="2" id="KW-0812">Transmembrane</keyword>
<name>F8E0R8_CORRG</name>
<gene>
    <name evidence="3" type="ordered locus">CRES_0080</name>
</gene>